<comment type="caution">
    <text evidence="2">The sequence shown here is derived from an EMBL/GenBank/DDBJ whole genome shotgun (WGS) entry which is preliminary data.</text>
</comment>
<reference evidence="2" key="1">
    <citation type="journal article" date="2021" name="Genome Biol. Evol.">
        <title>The assembled and annotated genome of the fairy-ring fungus Marasmius oreades.</title>
        <authorList>
            <person name="Hiltunen M."/>
            <person name="Ament-Velasquez S.L."/>
            <person name="Johannesson H."/>
        </authorList>
    </citation>
    <scope>NUCLEOTIDE SEQUENCE</scope>
    <source>
        <strain evidence="2">03SP1</strain>
    </source>
</reference>
<keyword evidence="3" id="KW-1185">Reference proteome</keyword>
<name>A0A9P7UJZ3_9AGAR</name>
<sequence length="138" mass="15506">MIPNGASQVKHKESLCCSPSNQRKEAIPLSCLHHHLATHITTNPLVNLSQINLPVILSLNTDPNECLEPDYIATDSRKSKRKEPEKEDMDVSDVDVEQPPQKRVNNNDKPVKPFKVPDTLADDWVPAVDELYPYGKLT</sequence>
<accession>A0A9P7UJZ3</accession>
<dbReference type="KEGG" id="more:E1B28_003019"/>
<evidence type="ECO:0000313" key="2">
    <source>
        <dbReference type="EMBL" id="KAG7085458.1"/>
    </source>
</evidence>
<dbReference type="Proteomes" id="UP001049176">
    <property type="component" value="Chromosome 11"/>
</dbReference>
<dbReference type="GeneID" id="66072095"/>
<evidence type="ECO:0000313" key="3">
    <source>
        <dbReference type="Proteomes" id="UP001049176"/>
    </source>
</evidence>
<organism evidence="2 3">
    <name type="scientific">Marasmius oreades</name>
    <name type="common">fairy-ring Marasmius</name>
    <dbReference type="NCBI Taxonomy" id="181124"/>
    <lineage>
        <taxon>Eukaryota</taxon>
        <taxon>Fungi</taxon>
        <taxon>Dikarya</taxon>
        <taxon>Basidiomycota</taxon>
        <taxon>Agaricomycotina</taxon>
        <taxon>Agaricomycetes</taxon>
        <taxon>Agaricomycetidae</taxon>
        <taxon>Agaricales</taxon>
        <taxon>Marasmiineae</taxon>
        <taxon>Marasmiaceae</taxon>
        <taxon>Marasmius</taxon>
    </lineage>
</organism>
<protein>
    <submittedName>
        <fullName evidence="2">Uncharacterized protein</fullName>
    </submittedName>
</protein>
<evidence type="ECO:0000256" key="1">
    <source>
        <dbReference type="SAM" id="MobiDB-lite"/>
    </source>
</evidence>
<dbReference type="RefSeq" id="XP_043001929.1">
    <property type="nucleotide sequence ID" value="XM_043159975.1"/>
</dbReference>
<dbReference type="EMBL" id="CM032191">
    <property type="protein sequence ID" value="KAG7085458.1"/>
    <property type="molecule type" value="Genomic_DNA"/>
</dbReference>
<proteinExistence type="predicted"/>
<feature type="compositionally biased region" description="Acidic residues" evidence="1">
    <location>
        <begin position="86"/>
        <end position="96"/>
    </location>
</feature>
<feature type="region of interest" description="Disordered" evidence="1">
    <location>
        <begin position="62"/>
        <end position="116"/>
    </location>
</feature>
<gene>
    <name evidence="2" type="ORF">E1B28_003019</name>
</gene>
<dbReference type="AlphaFoldDB" id="A0A9P7UJZ3"/>